<reference evidence="1 2" key="1">
    <citation type="submission" date="2015-03" db="EMBL/GenBank/DDBJ databases">
        <title>RNA-seq based gene annotation and comparative genomics of four Zymoseptoria species reveal species-specific pathogenicity related genes and transposable element activity.</title>
        <authorList>
            <person name="Grandaubert J."/>
            <person name="Bhattacharyya A."/>
            <person name="Stukenbrock E.H."/>
        </authorList>
    </citation>
    <scope>NUCLEOTIDE SEQUENCE [LARGE SCALE GENOMIC DNA]</scope>
    <source>
        <strain evidence="1 2">Zb18110</strain>
    </source>
</reference>
<organism evidence="1 2">
    <name type="scientific">Zymoseptoria brevis</name>
    <dbReference type="NCBI Taxonomy" id="1047168"/>
    <lineage>
        <taxon>Eukaryota</taxon>
        <taxon>Fungi</taxon>
        <taxon>Dikarya</taxon>
        <taxon>Ascomycota</taxon>
        <taxon>Pezizomycotina</taxon>
        <taxon>Dothideomycetes</taxon>
        <taxon>Dothideomycetidae</taxon>
        <taxon>Mycosphaerellales</taxon>
        <taxon>Mycosphaerellaceae</taxon>
        <taxon>Zymoseptoria</taxon>
    </lineage>
</organism>
<protein>
    <recommendedName>
        <fullName evidence="3">SnoaL-like domain-containing protein</fullName>
    </recommendedName>
</protein>
<name>A0A0F4GIN2_9PEZI</name>
<dbReference type="PANTHER" id="PTHR39401:SF1">
    <property type="entry name" value="SNOAL-LIKE DOMAIN-CONTAINING PROTEIN"/>
    <property type="match status" value="1"/>
</dbReference>
<accession>A0A0F4GIN2</accession>
<dbReference type="STRING" id="1047168.A0A0F4GIN2"/>
<proteinExistence type="predicted"/>
<evidence type="ECO:0008006" key="3">
    <source>
        <dbReference type="Google" id="ProtNLM"/>
    </source>
</evidence>
<dbReference type="InterPro" id="IPR032710">
    <property type="entry name" value="NTF2-like_dom_sf"/>
</dbReference>
<gene>
    <name evidence="1" type="ORF">TI39_contig520g00011</name>
</gene>
<dbReference type="OrthoDB" id="3468019at2759"/>
<dbReference type="SUPFAM" id="SSF54427">
    <property type="entry name" value="NTF2-like"/>
    <property type="match status" value="1"/>
</dbReference>
<dbReference type="EMBL" id="LAFY01000512">
    <property type="protein sequence ID" value="KJX97246.1"/>
    <property type="molecule type" value="Genomic_DNA"/>
</dbReference>
<comment type="caution">
    <text evidence="1">The sequence shown here is derived from an EMBL/GenBank/DDBJ whole genome shotgun (WGS) entry which is preliminary data.</text>
</comment>
<evidence type="ECO:0000313" key="2">
    <source>
        <dbReference type="Proteomes" id="UP000033647"/>
    </source>
</evidence>
<evidence type="ECO:0000313" key="1">
    <source>
        <dbReference type="EMBL" id="KJX97246.1"/>
    </source>
</evidence>
<sequence length="147" mass="16546">MSQYSASVPNDGQVKPAIHAFFERFYKISDTPDGHENYANQFTSYGKLIMGSNEVNGRDGIIKMRHAMWEKVAKRSHKPAQLYSFGSGSDDIMLFGTVDYTLKDGKGTTVDWAARAHFVGDSDDLKMDFYQVYLVGIGREDFVNGNR</sequence>
<dbReference type="PANTHER" id="PTHR39401">
    <property type="entry name" value="SNOAL-LIKE DOMAIN-CONTAINING PROTEIN"/>
    <property type="match status" value="1"/>
</dbReference>
<keyword evidence="2" id="KW-1185">Reference proteome</keyword>
<dbReference type="AlphaFoldDB" id="A0A0F4GIN2"/>
<dbReference type="Proteomes" id="UP000033647">
    <property type="component" value="Unassembled WGS sequence"/>
</dbReference>